<organism evidence="1 2">
    <name type="scientific">Penicillium salamii</name>
    <dbReference type="NCBI Taxonomy" id="1612424"/>
    <lineage>
        <taxon>Eukaryota</taxon>
        <taxon>Fungi</taxon>
        <taxon>Dikarya</taxon>
        <taxon>Ascomycota</taxon>
        <taxon>Pezizomycotina</taxon>
        <taxon>Eurotiomycetes</taxon>
        <taxon>Eurotiomycetidae</taxon>
        <taxon>Eurotiales</taxon>
        <taxon>Aspergillaceae</taxon>
        <taxon>Penicillium</taxon>
    </lineage>
</organism>
<accession>A0A9W4JWU4</accession>
<dbReference type="Proteomes" id="UP001152646">
    <property type="component" value="Unassembled WGS sequence"/>
</dbReference>
<dbReference type="EMBL" id="CAJVPA010000237">
    <property type="protein sequence ID" value="CAG8418897.1"/>
    <property type="molecule type" value="Genomic_DNA"/>
</dbReference>
<dbReference type="AlphaFoldDB" id="A0A9W4JWU4"/>
<name>A0A9W4JWU4_9EURO</name>
<dbReference type="OrthoDB" id="2985014at2759"/>
<dbReference type="InterPro" id="IPR029044">
    <property type="entry name" value="Nucleotide-diphossugar_trans"/>
</dbReference>
<dbReference type="PANTHER" id="PTHR11183">
    <property type="entry name" value="GLYCOGENIN SUBFAMILY MEMBER"/>
    <property type="match status" value="1"/>
</dbReference>
<evidence type="ECO:0000313" key="2">
    <source>
        <dbReference type="Proteomes" id="UP001152646"/>
    </source>
</evidence>
<dbReference type="SUPFAM" id="SSF53448">
    <property type="entry name" value="Nucleotide-diphospho-sugar transferases"/>
    <property type="match status" value="1"/>
</dbReference>
<proteinExistence type="predicted"/>
<dbReference type="InterPro" id="IPR050587">
    <property type="entry name" value="GNT1/Glycosyltrans_8"/>
</dbReference>
<evidence type="ECO:0008006" key="3">
    <source>
        <dbReference type="Google" id="ProtNLM"/>
    </source>
</evidence>
<dbReference type="Gene3D" id="3.90.550.10">
    <property type="entry name" value="Spore Coat Polysaccharide Biosynthesis Protein SpsA, Chain A"/>
    <property type="match status" value="1"/>
</dbReference>
<protein>
    <recommendedName>
        <fullName evidence="3">Nucleotide-diphospho-sugar transferase</fullName>
    </recommendedName>
</protein>
<comment type="caution">
    <text evidence="1">The sequence shown here is derived from an EMBL/GenBank/DDBJ whole genome shotgun (WGS) entry which is preliminary data.</text>
</comment>
<evidence type="ECO:0000313" key="1">
    <source>
        <dbReference type="EMBL" id="CAG8418897.1"/>
    </source>
</evidence>
<sequence>MLRASRGTSRTIGFTIILALLFIQTRIILSDRYSATRLDLGDSHHWKGQNAVDWSRFAYSQYATNTAYLCNSVMIFETLHRLHSKADRFLMYPLSFSVDETENGTESRLLRKARDEYNVKLVPIHVQTGNGGDPTWSESFTKLLAFNQTQYNRVLSLDSDITILQHMDELFFLPPCPLALPRAYWLDPDHRVMTSYLMMIEPSKLEFDRIVATIETSKTSVYDMEIVNTIYRDHALIIPHRPYTLLTGEFRGNVHAKYLGSSREVWNPQEALREAKTVHFSDWPVPKPWVDFPSNAMDEHKPSCHWNATSDEDDDCRDRDHWLGIYYDFNNRRKACGFALALLKHQLTRFRMSAVKFSGSNDVGYVGVFLILYHTYI</sequence>
<gene>
    <name evidence="1" type="ORF">PSALAMII_LOCUS9995</name>
</gene>
<reference evidence="1" key="1">
    <citation type="submission" date="2021-07" db="EMBL/GenBank/DDBJ databases">
        <authorList>
            <person name="Branca A.L. A."/>
        </authorList>
    </citation>
    <scope>NUCLEOTIDE SEQUENCE</scope>
</reference>